<name>A0ABW6BKH8_9SPHI</name>
<dbReference type="Proteomes" id="UP001597525">
    <property type="component" value="Unassembled WGS sequence"/>
</dbReference>
<evidence type="ECO:0008006" key="4">
    <source>
        <dbReference type="Google" id="ProtNLM"/>
    </source>
</evidence>
<proteinExistence type="predicted"/>
<keyword evidence="1" id="KW-0472">Membrane</keyword>
<keyword evidence="3" id="KW-1185">Reference proteome</keyword>
<sequence length="118" mass="13228">MIKNIVSLLLLLVSAGLNFSHGWGSFNYKKNPESFKMMSELGLAEWTMPMFGCMAMLVGVLLLIPKTFLIGNLLNALSVVFIMAMALRAGNIRIALIEIPFLLIPLVLIWLKYPFKIK</sequence>
<reference evidence="3" key="1">
    <citation type="journal article" date="2019" name="Int. J. Syst. Evol. Microbiol.">
        <title>The Global Catalogue of Microorganisms (GCM) 10K type strain sequencing project: providing services to taxonomists for standard genome sequencing and annotation.</title>
        <authorList>
            <consortium name="The Broad Institute Genomics Platform"/>
            <consortium name="The Broad Institute Genome Sequencing Center for Infectious Disease"/>
            <person name="Wu L."/>
            <person name="Ma J."/>
        </authorList>
    </citation>
    <scope>NUCLEOTIDE SEQUENCE [LARGE SCALE GENOMIC DNA]</scope>
    <source>
        <strain evidence="3">KCTC 22814</strain>
    </source>
</reference>
<protein>
    <recommendedName>
        <fullName evidence="4">DoxX family protein</fullName>
    </recommendedName>
</protein>
<gene>
    <name evidence="2" type="ORF">ACFS7Y_15280</name>
</gene>
<evidence type="ECO:0000313" key="3">
    <source>
        <dbReference type="Proteomes" id="UP001597525"/>
    </source>
</evidence>
<feature type="transmembrane region" description="Helical" evidence="1">
    <location>
        <begin position="92"/>
        <end position="111"/>
    </location>
</feature>
<keyword evidence="1" id="KW-1133">Transmembrane helix</keyword>
<feature type="transmembrane region" description="Helical" evidence="1">
    <location>
        <begin position="46"/>
        <end position="64"/>
    </location>
</feature>
<keyword evidence="1" id="KW-0812">Transmembrane</keyword>
<dbReference type="RefSeq" id="WP_320184971.1">
    <property type="nucleotide sequence ID" value="NZ_CP138332.1"/>
</dbReference>
<dbReference type="EMBL" id="JBHUPB010000010">
    <property type="protein sequence ID" value="MFD2968761.1"/>
    <property type="molecule type" value="Genomic_DNA"/>
</dbReference>
<evidence type="ECO:0000313" key="2">
    <source>
        <dbReference type="EMBL" id="MFD2968761.1"/>
    </source>
</evidence>
<feature type="transmembrane region" description="Helical" evidence="1">
    <location>
        <begin position="69"/>
        <end position="86"/>
    </location>
</feature>
<organism evidence="2 3">
    <name type="scientific">Sphingobacterium bambusae</name>
    <dbReference type="NCBI Taxonomy" id="662858"/>
    <lineage>
        <taxon>Bacteria</taxon>
        <taxon>Pseudomonadati</taxon>
        <taxon>Bacteroidota</taxon>
        <taxon>Sphingobacteriia</taxon>
        <taxon>Sphingobacteriales</taxon>
        <taxon>Sphingobacteriaceae</taxon>
        <taxon>Sphingobacterium</taxon>
    </lineage>
</organism>
<comment type="caution">
    <text evidence="2">The sequence shown here is derived from an EMBL/GenBank/DDBJ whole genome shotgun (WGS) entry which is preliminary data.</text>
</comment>
<accession>A0ABW6BKH8</accession>
<evidence type="ECO:0000256" key="1">
    <source>
        <dbReference type="SAM" id="Phobius"/>
    </source>
</evidence>